<sequence>MGEPDAAPRVPARAPPMDAGRIVDTALKLIDDVGIQAALSSIAMAPPVIRSSAARSYAPDTPP</sequence>
<protein>
    <submittedName>
        <fullName evidence="1">Uncharacterized protein</fullName>
    </submittedName>
</protein>
<dbReference type="EMBL" id="LNSV01000008">
    <property type="protein sequence ID" value="KUH39787.1"/>
    <property type="molecule type" value="Genomic_DNA"/>
</dbReference>
<proteinExistence type="predicted"/>
<dbReference type="Proteomes" id="UP000054011">
    <property type="component" value="Unassembled WGS sequence"/>
</dbReference>
<dbReference type="RefSeq" id="WP_058940979.1">
    <property type="nucleotide sequence ID" value="NZ_LNSV01000008.1"/>
</dbReference>
<gene>
    <name evidence="1" type="ORF">ATE80_05490</name>
</gene>
<accession>A0A117IX99</accession>
<dbReference type="OrthoDB" id="329481at2"/>
<evidence type="ECO:0000313" key="1">
    <source>
        <dbReference type="EMBL" id="KUH39787.1"/>
    </source>
</evidence>
<organism evidence="1 2">
    <name type="scientific">Streptomyces kanasensis</name>
    <dbReference type="NCBI Taxonomy" id="936756"/>
    <lineage>
        <taxon>Bacteria</taxon>
        <taxon>Bacillati</taxon>
        <taxon>Actinomycetota</taxon>
        <taxon>Actinomycetes</taxon>
        <taxon>Kitasatosporales</taxon>
        <taxon>Streptomycetaceae</taxon>
        <taxon>Streptomyces</taxon>
    </lineage>
</organism>
<dbReference type="AlphaFoldDB" id="A0A117IX99"/>
<comment type="caution">
    <text evidence="1">The sequence shown here is derived from an EMBL/GenBank/DDBJ whole genome shotgun (WGS) entry which is preliminary data.</text>
</comment>
<reference evidence="1 2" key="1">
    <citation type="submission" date="2015-11" db="EMBL/GenBank/DDBJ databases">
        <title>Genome-wide analysis reveals the secondary metabolome in Streptomyces kanasensis ZX01.</title>
        <authorList>
            <person name="Zhang G."/>
            <person name="Han L."/>
            <person name="Feng J."/>
            <person name="Zhang X."/>
        </authorList>
    </citation>
    <scope>NUCLEOTIDE SEQUENCE [LARGE SCALE GENOMIC DNA]</scope>
    <source>
        <strain evidence="1 2">ZX01</strain>
    </source>
</reference>
<evidence type="ECO:0000313" key="2">
    <source>
        <dbReference type="Proteomes" id="UP000054011"/>
    </source>
</evidence>
<keyword evidence="2" id="KW-1185">Reference proteome</keyword>
<name>A0A117IX99_9ACTN</name>